<organism evidence="6 7">
    <name type="scientific">Sungkyunkwania multivorans</name>
    <dbReference type="NCBI Taxonomy" id="1173618"/>
    <lineage>
        <taxon>Bacteria</taxon>
        <taxon>Pseudomonadati</taxon>
        <taxon>Bacteroidota</taxon>
        <taxon>Flavobacteriia</taxon>
        <taxon>Flavobacteriales</taxon>
        <taxon>Flavobacteriaceae</taxon>
        <taxon>Sungkyunkwania</taxon>
    </lineage>
</organism>
<evidence type="ECO:0000313" key="7">
    <source>
        <dbReference type="Proteomes" id="UP001596978"/>
    </source>
</evidence>
<feature type="transmembrane region" description="Helical" evidence="5">
    <location>
        <begin position="71"/>
        <end position="90"/>
    </location>
</feature>
<keyword evidence="4 5" id="KW-0472">Membrane</keyword>
<keyword evidence="7" id="KW-1185">Reference proteome</keyword>
<keyword evidence="2 5" id="KW-0812">Transmembrane</keyword>
<evidence type="ECO:0000256" key="1">
    <source>
        <dbReference type="ARBA" id="ARBA00004141"/>
    </source>
</evidence>
<sequence length="117" mass="13387">MKIQKIAYWLTTCLLTLFMCFSVYMYLFKNTEIEKAFMSFGYPVYLIYPLAAAKILGVIIILVNVKGLKEWAYAGFFFNFVLAFFAHLQIGDGEQMGALIALLLLLSSYFLGKKVRP</sequence>
<reference evidence="7" key="1">
    <citation type="journal article" date="2019" name="Int. J. Syst. Evol. Microbiol.">
        <title>The Global Catalogue of Microorganisms (GCM) 10K type strain sequencing project: providing services to taxonomists for standard genome sequencing and annotation.</title>
        <authorList>
            <consortium name="The Broad Institute Genomics Platform"/>
            <consortium name="The Broad Institute Genome Sequencing Center for Infectious Disease"/>
            <person name="Wu L."/>
            <person name="Ma J."/>
        </authorList>
    </citation>
    <scope>NUCLEOTIDE SEQUENCE [LARGE SCALE GENOMIC DNA]</scope>
    <source>
        <strain evidence="7">CCUG 62952</strain>
    </source>
</reference>
<name>A0ABW3D193_9FLAO</name>
<protein>
    <submittedName>
        <fullName evidence="6">DoxX family protein</fullName>
    </submittedName>
</protein>
<keyword evidence="3 5" id="KW-1133">Transmembrane helix</keyword>
<evidence type="ECO:0000256" key="2">
    <source>
        <dbReference type="ARBA" id="ARBA00022692"/>
    </source>
</evidence>
<dbReference type="Proteomes" id="UP001596978">
    <property type="component" value="Unassembled WGS sequence"/>
</dbReference>
<dbReference type="EMBL" id="JBHTJH010000017">
    <property type="protein sequence ID" value="MFD0863232.1"/>
    <property type="molecule type" value="Genomic_DNA"/>
</dbReference>
<feature type="transmembrane region" description="Helical" evidence="5">
    <location>
        <begin position="7"/>
        <end position="28"/>
    </location>
</feature>
<proteinExistence type="predicted"/>
<comment type="subcellular location">
    <subcellularLocation>
        <location evidence="1">Membrane</location>
        <topology evidence="1">Multi-pass membrane protein</topology>
    </subcellularLocation>
</comment>
<feature type="transmembrane region" description="Helical" evidence="5">
    <location>
        <begin position="96"/>
        <end position="112"/>
    </location>
</feature>
<dbReference type="Pfam" id="PF13564">
    <property type="entry name" value="DoxX_2"/>
    <property type="match status" value="1"/>
</dbReference>
<feature type="transmembrane region" description="Helical" evidence="5">
    <location>
        <begin position="40"/>
        <end position="64"/>
    </location>
</feature>
<evidence type="ECO:0000256" key="3">
    <source>
        <dbReference type="ARBA" id="ARBA00022989"/>
    </source>
</evidence>
<dbReference type="RefSeq" id="WP_386409085.1">
    <property type="nucleotide sequence ID" value="NZ_JBHTJH010000017.1"/>
</dbReference>
<accession>A0ABW3D193</accession>
<dbReference type="InterPro" id="IPR032808">
    <property type="entry name" value="DoxX"/>
</dbReference>
<evidence type="ECO:0000256" key="5">
    <source>
        <dbReference type="SAM" id="Phobius"/>
    </source>
</evidence>
<gene>
    <name evidence="6" type="ORF">ACFQ1M_13545</name>
</gene>
<evidence type="ECO:0000256" key="4">
    <source>
        <dbReference type="ARBA" id="ARBA00023136"/>
    </source>
</evidence>
<comment type="caution">
    <text evidence="6">The sequence shown here is derived from an EMBL/GenBank/DDBJ whole genome shotgun (WGS) entry which is preliminary data.</text>
</comment>
<evidence type="ECO:0000313" key="6">
    <source>
        <dbReference type="EMBL" id="MFD0863232.1"/>
    </source>
</evidence>